<protein>
    <submittedName>
        <fullName evidence="1">Uncharacterized protein</fullName>
    </submittedName>
</protein>
<dbReference type="EMBL" id="LGRX02024324">
    <property type="protein sequence ID" value="KAK3254019.1"/>
    <property type="molecule type" value="Genomic_DNA"/>
</dbReference>
<evidence type="ECO:0000313" key="2">
    <source>
        <dbReference type="Proteomes" id="UP001190700"/>
    </source>
</evidence>
<feature type="non-terminal residue" evidence="1">
    <location>
        <position position="1"/>
    </location>
</feature>
<sequence length="64" mass="6710">GHRVKRSELTAFFGGESAASDGVTTASGPAHHMRRQLSASWSVRAAADAGPPAPSAHRRMVLLE</sequence>
<comment type="caution">
    <text evidence="1">The sequence shown here is derived from an EMBL/GenBank/DDBJ whole genome shotgun (WGS) entry which is preliminary data.</text>
</comment>
<evidence type="ECO:0000313" key="1">
    <source>
        <dbReference type="EMBL" id="KAK3254019.1"/>
    </source>
</evidence>
<dbReference type="Proteomes" id="UP001190700">
    <property type="component" value="Unassembled WGS sequence"/>
</dbReference>
<dbReference type="AlphaFoldDB" id="A0AAE0F747"/>
<gene>
    <name evidence="1" type="ORF">CYMTET_36752</name>
</gene>
<name>A0AAE0F747_9CHLO</name>
<reference evidence="1 2" key="1">
    <citation type="journal article" date="2015" name="Genome Biol. Evol.">
        <title>Comparative Genomics of a Bacterivorous Green Alga Reveals Evolutionary Causalities and Consequences of Phago-Mixotrophic Mode of Nutrition.</title>
        <authorList>
            <person name="Burns J.A."/>
            <person name="Paasch A."/>
            <person name="Narechania A."/>
            <person name="Kim E."/>
        </authorList>
    </citation>
    <scope>NUCLEOTIDE SEQUENCE [LARGE SCALE GENOMIC DNA]</scope>
    <source>
        <strain evidence="1 2">PLY_AMNH</strain>
    </source>
</reference>
<proteinExistence type="predicted"/>
<organism evidence="1 2">
    <name type="scientific">Cymbomonas tetramitiformis</name>
    <dbReference type="NCBI Taxonomy" id="36881"/>
    <lineage>
        <taxon>Eukaryota</taxon>
        <taxon>Viridiplantae</taxon>
        <taxon>Chlorophyta</taxon>
        <taxon>Pyramimonadophyceae</taxon>
        <taxon>Pyramimonadales</taxon>
        <taxon>Pyramimonadaceae</taxon>
        <taxon>Cymbomonas</taxon>
    </lineage>
</organism>
<keyword evidence="2" id="KW-1185">Reference proteome</keyword>
<accession>A0AAE0F747</accession>